<keyword evidence="7" id="KW-0406">Ion transport</keyword>
<keyword evidence="8" id="KW-0472">Membrane</keyword>
<dbReference type="InterPro" id="IPR003593">
    <property type="entry name" value="AAA+_ATPase"/>
</dbReference>
<evidence type="ECO:0000256" key="1">
    <source>
        <dbReference type="ARBA" id="ARBA00022448"/>
    </source>
</evidence>
<keyword evidence="3" id="KW-0410">Iron transport</keyword>
<comment type="caution">
    <text evidence="10">The sequence shown here is derived from an EMBL/GenBank/DDBJ whole genome shotgun (WGS) entry which is preliminary data.</text>
</comment>
<dbReference type="RefSeq" id="WP_379234968.1">
    <property type="nucleotide sequence ID" value="NZ_JBHSTE010000004.1"/>
</dbReference>
<dbReference type="Gene3D" id="3.40.50.300">
    <property type="entry name" value="P-loop containing nucleotide triphosphate hydrolases"/>
    <property type="match status" value="1"/>
</dbReference>
<dbReference type="GO" id="GO:0005524">
    <property type="term" value="F:ATP binding"/>
    <property type="evidence" value="ECO:0007669"/>
    <property type="project" value="UniProtKB-KW"/>
</dbReference>
<dbReference type="InterPro" id="IPR050093">
    <property type="entry name" value="ABC_SmlMolc_Importer"/>
</dbReference>
<dbReference type="PANTHER" id="PTHR42781">
    <property type="entry name" value="SPERMIDINE/PUTRESCINE IMPORT ATP-BINDING PROTEIN POTA"/>
    <property type="match status" value="1"/>
</dbReference>
<keyword evidence="6" id="KW-0408">Iron</keyword>
<feature type="domain" description="ABC transporter" evidence="9">
    <location>
        <begin position="5"/>
        <end position="239"/>
    </location>
</feature>
<evidence type="ECO:0000256" key="6">
    <source>
        <dbReference type="ARBA" id="ARBA00023004"/>
    </source>
</evidence>
<evidence type="ECO:0000256" key="7">
    <source>
        <dbReference type="ARBA" id="ARBA00023065"/>
    </source>
</evidence>
<dbReference type="EMBL" id="JBHSTE010000004">
    <property type="protein sequence ID" value="MFC6333464.1"/>
    <property type="molecule type" value="Genomic_DNA"/>
</dbReference>
<evidence type="ECO:0000256" key="8">
    <source>
        <dbReference type="ARBA" id="ARBA00023136"/>
    </source>
</evidence>
<evidence type="ECO:0000256" key="3">
    <source>
        <dbReference type="ARBA" id="ARBA00022496"/>
    </source>
</evidence>
<dbReference type="PANTHER" id="PTHR42781:SF4">
    <property type="entry name" value="SPERMIDINE_PUTRESCINE IMPORT ATP-BINDING PROTEIN POTA"/>
    <property type="match status" value="1"/>
</dbReference>
<keyword evidence="4" id="KW-0547">Nucleotide-binding</keyword>
<dbReference type="InterPro" id="IPR017871">
    <property type="entry name" value="ABC_transporter-like_CS"/>
</dbReference>
<reference evidence="11" key="1">
    <citation type="journal article" date="2019" name="Int. J. Syst. Evol. Microbiol.">
        <title>The Global Catalogue of Microorganisms (GCM) 10K type strain sequencing project: providing services to taxonomists for standard genome sequencing and annotation.</title>
        <authorList>
            <consortium name="The Broad Institute Genomics Platform"/>
            <consortium name="The Broad Institute Genome Sequencing Center for Infectious Disease"/>
            <person name="Wu L."/>
            <person name="Ma J."/>
        </authorList>
    </citation>
    <scope>NUCLEOTIDE SEQUENCE [LARGE SCALE GENOMIC DNA]</scope>
    <source>
        <strain evidence="11">PCU 280</strain>
    </source>
</reference>
<name>A0ABW1V3U5_9BACL</name>
<dbReference type="PROSITE" id="PS00211">
    <property type="entry name" value="ABC_TRANSPORTER_1"/>
    <property type="match status" value="1"/>
</dbReference>
<evidence type="ECO:0000313" key="11">
    <source>
        <dbReference type="Proteomes" id="UP001596233"/>
    </source>
</evidence>
<sequence>MNPILSLEQVSKSFGETSVLHPISFDLQRGERICILGPSGCGKSTLLQMVAGLTQASSGSLFIDGQPVEQGSHYVPPEKRPINMVFQDYALWPHMTVRQNMAYGLKRQKVSKQELDARLERLQKLLRLEGLLDRRPSELSGGQQQRVGIARALATEPSILLMDEPLSNLDIKLRTDMRNELASLLGQLSIATLYVTHDMMEAFAIADRILVLRDGAIDQLAKPNELFERPASPWVAQLMGYHNRLDAVVWPKEQQNTGAAVQLSEATIVGVVSSITGSPSDKQGTIMLHPESITVLDEGEPLTLASGIYPADQAACYVGADAMKRGERYNLLAAQVQQAIYEGVRWRLIVRLKDGQLVHTLHERACPAGQQVRLLFPAERTMIYILEH</sequence>
<dbReference type="PROSITE" id="PS50893">
    <property type="entry name" value="ABC_TRANSPORTER_2"/>
    <property type="match status" value="1"/>
</dbReference>
<dbReference type="CDD" id="cd03259">
    <property type="entry name" value="ABC_Carb_Solutes_like"/>
    <property type="match status" value="1"/>
</dbReference>
<gene>
    <name evidence="10" type="ORF">ACFP56_12615</name>
</gene>
<dbReference type="InterPro" id="IPR015853">
    <property type="entry name" value="ABC_transpr_FbpC"/>
</dbReference>
<proteinExistence type="predicted"/>
<evidence type="ECO:0000256" key="4">
    <source>
        <dbReference type="ARBA" id="ARBA00022741"/>
    </source>
</evidence>
<dbReference type="SUPFAM" id="SSF52540">
    <property type="entry name" value="P-loop containing nucleoside triphosphate hydrolases"/>
    <property type="match status" value="1"/>
</dbReference>
<dbReference type="InterPro" id="IPR003439">
    <property type="entry name" value="ABC_transporter-like_ATP-bd"/>
</dbReference>
<evidence type="ECO:0000256" key="2">
    <source>
        <dbReference type="ARBA" id="ARBA00022475"/>
    </source>
</evidence>
<dbReference type="Pfam" id="PF00005">
    <property type="entry name" value="ABC_tran"/>
    <property type="match status" value="1"/>
</dbReference>
<dbReference type="InterPro" id="IPR027417">
    <property type="entry name" value="P-loop_NTPase"/>
</dbReference>
<evidence type="ECO:0000259" key="9">
    <source>
        <dbReference type="PROSITE" id="PS50893"/>
    </source>
</evidence>
<keyword evidence="11" id="KW-1185">Reference proteome</keyword>
<keyword evidence="1" id="KW-0813">Transport</keyword>
<accession>A0ABW1V3U5</accession>
<dbReference type="Proteomes" id="UP001596233">
    <property type="component" value="Unassembled WGS sequence"/>
</dbReference>
<evidence type="ECO:0000256" key="5">
    <source>
        <dbReference type="ARBA" id="ARBA00022840"/>
    </source>
</evidence>
<evidence type="ECO:0000313" key="10">
    <source>
        <dbReference type="EMBL" id="MFC6333464.1"/>
    </source>
</evidence>
<keyword evidence="2" id="KW-1003">Cell membrane</keyword>
<dbReference type="SMART" id="SM00382">
    <property type="entry name" value="AAA"/>
    <property type="match status" value="1"/>
</dbReference>
<organism evidence="10 11">
    <name type="scientific">Paenibacillus septentrionalis</name>
    <dbReference type="NCBI Taxonomy" id="429342"/>
    <lineage>
        <taxon>Bacteria</taxon>
        <taxon>Bacillati</taxon>
        <taxon>Bacillota</taxon>
        <taxon>Bacilli</taxon>
        <taxon>Bacillales</taxon>
        <taxon>Paenibacillaceae</taxon>
        <taxon>Paenibacillus</taxon>
    </lineage>
</organism>
<protein>
    <submittedName>
        <fullName evidence="10">ABC transporter ATP-binding protein</fullName>
    </submittedName>
</protein>
<keyword evidence="5 10" id="KW-0067">ATP-binding</keyword>